<name>A0A9P6ZW81_9AGAM</name>
<evidence type="ECO:0000256" key="12">
    <source>
        <dbReference type="ARBA" id="ARBA00048843"/>
    </source>
</evidence>
<dbReference type="InterPro" id="IPR051034">
    <property type="entry name" value="Mito_Enoyl-ACP_Reductase"/>
</dbReference>
<evidence type="ECO:0000256" key="7">
    <source>
        <dbReference type="ARBA" id="ARBA00023002"/>
    </source>
</evidence>
<keyword evidence="3" id="KW-0444">Lipid biosynthesis</keyword>
<dbReference type="EMBL" id="JABBWD010000018">
    <property type="protein sequence ID" value="KAG1777893.1"/>
    <property type="molecule type" value="Genomic_DNA"/>
</dbReference>
<protein>
    <recommendedName>
        <fullName evidence="11">enoyl-[acyl-carrier-protein] reductase</fullName>
        <ecNumber evidence="11">1.3.1.104</ecNumber>
    </recommendedName>
</protein>
<evidence type="ECO:0000313" key="14">
    <source>
        <dbReference type="EMBL" id="KAG1777893.1"/>
    </source>
</evidence>
<feature type="domain" description="Enoyl reductase (ER)" evidence="13">
    <location>
        <begin position="57"/>
        <end position="397"/>
    </location>
</feature>
<evidence type="ECO:0000256" key="3">
    <source>
        <dbReference type="ARBA" id="ARBA00022516"/>
    </source>
</evidence>
<keyword evidence="8" id="KW-0443">Lipid metabolism</keyword>
<dbReference type="Gene3D" id="3.90.180.10">
    <property type="entry name" value="Medium-chain alcohol dehydrogenases, catalytic domain"/>
    <property type="match status" value="1"/>
</dbReference>
<dbReference type="CDD" id="cd08290">
    <property type="entry name" value="ETR"/>
    <property type="match status" value="1"/>
</dbReference>
<keyword evidence="9" id="KW-0496">Mitochondrion</keyword>
<evidence type="ECO:0000256" key="11">
    <source>
        <dbReference type="ARBA" id="ARBA00038963"/>
    </source>
</evidence>
<keyword evidence="6" id="KW-0809">Transit peptide</keyword>
<evidence type="ECO:0000256" key="5">
    <source>
        <dbReference type="ARBA" id="ARBA00022857"/>
    </source>
</evidence>
<evidence type="ECO:0000256" key="10">
    <source>
        <dbReference type="ARBA" id="ARBA00023160"/>
    </source>
</evidence>
<dbReference type="GO" id="GO:0006633">
    <property type="term" value="P:fatty acid biosynthetic process"/>
    <property type="evidence" value="ECO:0007669"/>
    <property type="project" value="UniProtKB-KW"/>
</dbReference>
<dbReference type="PANTHER" id="PTHR43981:SF2">
    <property type="entry name" value="ENOYL-[ACYL-CARRIER-PROTEIN] REDUCTASE, MITOCHONDRIAL"/>
    <property type="match status" value="1"/>
</dbReference>
<evidence type="ECO:0000256" key="2">
    <source>
        <dbReference type="ARBA" id="ARBA00010371"/>
    </source>
</evidence>
<dbReference type="Gene3D" id="3.40.50.720">
    <property type="entry name" value="NAD(P)-binding Rossmann-like Domain"/>
    <property type="match status" value="1"/>
</dbReference>
<gene>
    <name evidence="14" type="ORF">EV702DRAFT_1098250</name>
</gene>
<dbReference type="EC" id="1.3.1.104" evidence="11"/>
<keyword evidence="10" id="KW-0275">Fatty acid biosynthesis</keyword>
<dbReference type="InterPro" id="IPR013154">
    <property type="entry name" value="ADH-like_N"/>
</dbReference>
<comment type="subcellular location">
    <subcellularLocation>
        <location evidence="1">Mitochondrion</location>
    </subcellularLocation>
</comment>
<dbReference type="Pfam" id="PF08240">
    <property type="entry name" value="ADH_N"/>
    <property type="match status" value="1"/>
</dbReference>
<dbReference type="SMART" id="SM00829">
    <property type="entry name" value="PKS_ER"/>
    <property type="match status" value="1"/>
</dbReference>
<keyword evidence="15" id="KW-1185">Reference proteome</keyword>
<accession>A0A9P6ZW81</accession>
<comment type="similarity">
    <text evidence="2">Belongs to the zinc-containing alcohol dehydrogenase family. Quinone oxidoreductase subfamily.</text>
</comment>
<dbReference type="InterPro" id="IPR013149">
    <property type="entry name" value="ADH-like_C"/>
</dbReference>
<keyword evidence="4" id="KW-0276">Fatty acid metabolism</keyword>
<dbReference type="InterPro" id="IPR020843">
    <property type="entry name" value="ER"/>
</dbReference>
<evidence type="ECO:0000256" key="4">
    <source>
        <dbReference type="ARBA" id="ARBA00022832"/>
    </source>
</evidence>
<dbReference type="Pfam" id="PF00107">
    <property type="entry name" value="ADH_zinc_N"/>
    <property type="match status" value="1"/>
</dbReference>
<dbReference type="GO" id="GO:0005739">
    <property type="term" value="C:mitochondrion"/>
    <property type="evidence" value="ECO:0007669"/>
    <property type="project" value="UniProtKB-SubCell"/>
</dbReference>
<dbReference type="AlphaFoldDB" id="A0A9P6ZW81"/>
<evidence type="ECO:0000256" key="1">
    <source>
        <dbReference type="ARBA" id="ARBA00004173"/>
    </source>
</evidence>
<dbReference type="GO" id="GO:0141148">
    <property type="term" value="F:enoyl-[acyl-carrier-protein] reductase (NADPH) activity"/>
    <property type="evidence" value="ECO:0007669"/>
    <property type="project" value="UniProtKB-EC"/>
</dbReference>
<organism evidence="14 15">
    <name type="scientific">Suillus placidus</name>
    <dbReference type="NCBI Taxonomy" id="48579"/>
    <lineage>
        <taxon>Eukaryota</taxon>
        <taxon>Fungi</taxon>
        <taxon>Dikarya</taxon>
        <taxon>Basidiomycota</taxon>
        <taxon>Agaricomycotina</taxon>
        <taxon>Agaricomycetes</taxon>
        <taxon>Agaricomycetidae</taxon>
        <taxon>Boletales</taxon>
        <taxon>Suillineae</taxon>
        <taxon>Suillaceae</taxon>
        <taxon>Suillus</taxon>
    </lineage>
</organism>
<dbReference type="SUPFAM" id="SSF51735">
    <property type="entry name" value="NAD(P)-binding Rossmann-fold domains"/>
    <property type="match status" value="1"/>
</dbReference>
<evidence type="ECO:0000256" key="6">
    <source>
        <dbReference type="ARBA" id="ARBA00022946"/>
    </source>
</evidence>
<evidence type="ECO:0000256" key="8">
    <source>
        <dbReference type="ARBA" id="ARBA00023098"/>
    </source>
</evidence>
<keyword evidence="7" id="KW-0560">Oxidoreductase</keyword>
<reference evidence="14" key="1">
    <citation type="journal article" date="2020" name="New Phytol.">
        <title>Comparative genomics reveals dynamic genome evolution in host specialist ectomycorrhizal fungi.</title>
        <authorList>
            <person name="Lofgren L.A."/>
            <person name="Nguyen N.H."/>
            <person name="Vilgalys R."/>
            <person name="Ruytinx J."/>
            <person name="Liao H.L."/>
            <person name="Branco S."/>
            <person name="Kuo A."/>
            <person name="LaButti K."/>
            <person name="Lipzen A."/>
            <person name="Andreopoulos W."/>
            <person name="Pangilinan J."/>
            <person name="Riley R."/>
            <person name="Hundley H."/>
            <person name="Na H."/>
            <person name="Barry K."/>
            <person name="Grigoriev I.V."/>
            <person name="Stajich J.E."/>
            <person name="Kennedy P.G."/>
        </authorList>
    </citation>
    <scope>NUCLEOTIDE SEQUENCE</scope>
    <source>
        <strain evidence="14">DOB743</strain>
    </source>
</reference>
<evidence type="ECO:0000259" key="13">
    <source>
        <dbReference type="SMART" id="SM00829"/>
    </source>
</evidence>
<dbReference type="InterPro" id="IPR011032">
    <property type="entry name" value="GroES-like_sf"/>
</dbReference>
<keyword evidence="5" id="KW-0521">NADP</keyword>
<dbReference type="OrthoDB" id="7482721at2759"/>
<evidence type="ECO:0000313" key="15">
    <source>
        <dbReference type="Proteomes" id="UP000714275"/>
    </source>
</evidence>
<dbReference type="SUPFAM" id="SSF50129">
    <property type="entry name" value="GroES-like"/>
    <property type="match status" value="1"/>
</dbReference>
<dbReference type="PANTHER" id="PTHR43981">
    <property type="entry name" value="ENOYL-[ACYL-CARRIER-PROTEIN] REDUCTASE, MITOCHONDRIAL"/>
    <property type="match status" value="1"/>
</dbReference>
<dbReference type="Proteomes" id="UP000714275">
    <property type="component" value="Unassembled WGS sequence"/>
</dbReference>
<sequence length="404" mass="44171">MSSVHSCARALARWQRPRQLQHAWRLQNNMPNNTFSTSSVLAGNRAIVYNTNGDPARVLSALSFPELPPPPPNTVNIRFLLAPINPADINVIEGVYPAKPEPDVSLSQAKDHPLFVGGNEGLGTVMDVGEGVVGLRKDDWVVMTKAQSGTWSSAKNVALSDVLKVPKQGLSEAQAATITVNPPTAYNMLHDFAHLVEGDWIVQNGANSAVGQAVIQIAAAKGYKTINFIRDRDDVELLKQHLELLGATHVVTYDELSDKSLRAKVKTWTGGKDIRLGLNCVSGKTTTLMARLLGNNAHLVSYGAMSKEPLSLPTSLFIFKNLTCHGFWQTRWYSDKSLEQRQELLKTLTAFMRDGKLQGPDHEVLTICGTESDVSASAKIRDLVARLGQGMYGKKVLLRVEEIA</sequence>
<dbReference type="FunFam" id="3.40.50.720:FF:000112">
    <property type="entry name" value="Enoyl-[acyl-carrier-protein] reductase 1, mitochondrial"/>
    <property type="match status" value="1"/>
</dbReference>
<comment type="catalytic activity">
    <reaction evidence="12">
        <text>a 2,3-saturated acyl-[ACP] + NADP(+) = a (2E)-enoyl-[ACP] + NADPH + H(+)</text>
        <dbReference type="Rhea" id="RHEA:22564"/>
        <dbReference type="Rhea" id="RHEA-COMP:9925"/>
        <dbReference type="Rhea" id="RHEA-COMP:9926"/>
        <dbReference type="ChEBI" id="CHEBI:15378"/>
        <dbReference type="ChEBI" id="CHEBI:57783"/>
        <dbReference type="ChEBI" id="CHEBI:58349"/>
        <dbReference type="ChEBI" id="CHEBI:78784"/>
        <dbReference type="ChEBI" id="CHEBI:78785"/>
        <dbReference type="EC" id="1.3.1.104"/>
    </reaction>
</comment>
<proteinExistence type="inferred from homology"/>
<comment type="caution">
    <text evidence="14">The sequence shown here is derived from an EMBL/GenBank/DDBJ whole genome shotgun (WGS) entry which is preliminary data.</text>
</comment>
<evidence type="ECO:0000256" key="9">
    <source>
        <dbReference type="ARBA" id="ARBA00023128"/>
    </source>
</evidence>
<dbReference type="InterPro" id="IPR036291">
    <property type="entry name" value="NAD(P)-bd_dom_sf"/>
</dbReference>